<evidence type="ECO:0000256" key="1">
    <source>
        <dbReference type="ARBA" id="ARBA00022491"/>
    </source>
</evidence>
<dbReference type="EMBL" id="CP073708">
    <property type="protein sequence ID" value="QUO40329.1"/>
    <property type="molecule type" value="Genomic_DNA"/>
</dbReference>
<reference evidence="7 9" key="1">
    <citation type="submission" date="2020-12" db="EMBL/GenBank/DDBJ databases">
        <title>strain FJAT-54423T represents a novel species of the genus Brevibacillus.</title>
        <authorList>
            <person name="Tang R."/>
        </authorList>
    </citation>
    <scope>NUCLEOTIDE SEQUENCE [LARGE SCALE GENOMIC DNA]</scope>
    <source>
        <strain evidence="7 9">FJAT-54423</strain>
    </source>
</reference>
<dbReference type="Gene3D" id="1.10.357.10">
    <property type="entry name" value="Tetracycline Repressor, domain 2"/>
    <property type="match status" value="1"/>
</dbReference>
<dbReference type="Pfam" id="PF13977">
    <property type="entry name" value="TetR_C_6"/>
    <property type="match status" value="1"/>
</dbReference>
<evidence type="ECO:0000256" key="2">
    <source>
        <dbReference type="ARBA" id="ARBA00023015"/>
    </source>
</evidence>
<keyword evidence="3 5" id="KW-0238">DNA-binding</keyword>
<keyword evidence="1" id="KW-0678">Repressor</keyword>
<keyword evidence="4" id="KW-0804">Transcription</keyword>
<dbReference type="RefSeq" id="WP_198826874.1">
    <property type="nucleotide sequence ID" value="NZ_CP066308.1"/>
</dbReference>
<dbReference type="GO" id="GO:0003700">
    <property type="term" value="F:DNA-binding transcription factor activity"/>
    <property type="evidence" value="ECO:0007669"/>
    <property type="project" value="TreeGrafter"/>
</dbReference>
<evidence type="ECO:0000313" key="9">
    <source>
        <dbReference type="Proteomes" id="UP000595847"/>
    </source>
</evidence>
<protein>
    <submittedName>
        <fullName evidence="7">TetR/AcrR family transcriptional regulator</fullName>
    </submittedName>
</protein>
<keyword evidence="2" id="KW-0805">Transcription regulation</keyword>
<dbReference type="PRINTS" id="PR00455">
    <property type="entry name" value="HTHTETR"/>
</dbReference>
<name>A0A7T5EIL1_9BACL</name>
<dbReference type="Proteomes" id="UP000677234">
    <property type="component" value="Chromosome"/>
</dbReference>
<dbReference type="AlphaFoldDB" id="A0A7T5EIL1"/>
<sequence>MSASERIRAAAAQLSAQLPFDKISFADVGKAAGVHWTAVRRHFGSKQEMRRWLESLQSDDPSALQDTRTKILEAAARVFARHGYAGASLELVAADAGMTKGAVYWHFSSKSDLFAALCEHHLSRQLQTLPQVGRAALQQGPDAQAGFAALLEELVCCAPPDSPQPMLFFEFVTASRDPRVADALREAYSQIIGRTSAVIKGWQDDKLLNADVDPEVIAILLQSLIHGLTIGSLIDKKRLSLPALFPELAKLLWSGLPHKESSAAPQAKRE</sequence>
<dbReference type="InterPro" id="IPR009057">
    <property type="entry name" value="Homeodomain-like_sf"/>
</dbReference>
<dbReference type="InterPro" id="IPR039538">
    <property type="entry name" value="BetI_C"/>
</dbReference>
<feature type="DNA-binding region" description="H-T-H motif" evidence="5">
    <location>
        <begin position="88"/>
        <end position="107"/>
    </location>
</feature>
<evidence type="ECO:0000259" key="6">
    <source>
        <dbReference type="PROSITE" id="PS50977"/>
    </source>
</evidence>
<evidence type="ECO:0000256" key="3">
    <source>
        <dbReference type="ARBA" id="ARBA00023125"/>
    </source>
</evidence>
<dbReference type="Pfam" id="PF00440">
    <property type="entry name" value="TetR_N"/>
    <property type="match status" value="2"/>
</dbReference>
<dbReference type="EMBL" id="CP066308">
    <property type="protein sequence ID" value="QQE73248.1"/>
    <property type="molecule type" value="Genomic_DNA"/>
</dbReference>
<dbReference type="PANTHER" id="PTHR30055:SF234">
    <property type="entry name" value="HTH-TYPE TRANSCRIPTIONAL REGULATOR BETI"/>
    <property type="match status" value="1"/>
</dbReference>
<dbReference type="InterPro" id="IPR050109">
    <property type="entry name" value="HTH-type_TetR-like_transc_reg"/>
</dbReference>
<dbReference type="Proteomes" id="UP000595847">
    <property type="component" value="Chromosome"/>
</dbReference>
<evidence type="ECO:0000313" key="8">
    <source>
        <dbReference type="EMBL" id="QUO40329.1"/>
    </source>
</evidence>
<dbReference type="Gene3D" id="1.10.10.60">
    <property type="entry name" value="Homeodomain-like"/>
    <property type="match status" value="1"/>
</dbReference>
<evidence type="ECO:0000313" key="7">
    <source>
        <dbReference type="EMBL" id="QQE73248.1"/>
    </source>
</evidence>
<evidence type="ECO:0000256" key="4">
    <source>
        <dbReference type="ARBA" id="ARBA00023163"/>
    </source>
</evidence>
<gene>
    <name evidence="7" type="ORF">JD108_15225</name>
    <name evidence="8" type="ORF">KDJ56_15170</name>
</gene>
<dbReference type="SUPFAM" id="SSF48498">
    <property type="entry name" value="Tetracyclin repressor-like, C-terminal domain"/>
    <property type="match status" value="1"/>
</dbReference>
<dbReference type="PANTHER" id="PTHR30055">
    <property type="entry name" value="HTH-TYPE TRANSCRIPTIONAL REGULATOR RUTR"/>
    <property type="match status" value="1"/>
</dbReference>
<accession>A0A7T5EIL1</accession>
<dbReference type="InterPro" id="IPR001647">
    <property type="entry name" value="HTH_TetR"/>
</dbReference>
<dbReference type="KEGG" id="bcop:JD108_15225"/>
<dbReference type="InterPro" id="IPR036271">
    <property type="entry name" value="Tet_transcr_reg_TetR-rel_C_sf"/>
</dbReference>
<evidence type="ECO:0000256" key="5">
    <source>
        <dbReference type="PROSITE-ProRule" id="PRU00335"/>
    </source>
</evidence>
<proteinExistence type="predicted"/>
<dbReference type="GO" id="GO:0000976">
    <property type="term" value="F:transcription cis-regulatory region binding"/>
    <property type="evidence" value="ECO:0007669"/>
    <property type="project" value="TreeGrafter"/>
</dbReference>
<organism evidence="7 9">
    <name type="scientific">Brevibacillus composti</name>
    <dbReference type="NCBI Taxonomy" id="2796470"/>
    <lineage>
        <taxon>Bacteria</taxon>
        <taxon>Bacillati</taxon>
        <taxon>Bacillota</taxon>
        <taxon>Bacilli</taxon>
        <taxon>Bacillales</taxon>
        <taxon>Paenibacillaceae</taxon>
        <taxon>Brevibacillus</taxon>
    </lineage>
</organism>
<feature type="domain" description="HTH tetR-type" evidence="6">
    <location>
        <begin position="65"/>
        <end position="125"/>
    </location>
</feature>
<evidence type="ECO:0000313" key="10">
    <source>
        <dbReference type="Proteomes" id="UP000677234"/>
    </source>
</evidence>
<reference evidence="8" key="2">
    <citation type="submission" date="2021-04" db="EMBL/GenBank/DDBJ databases">
        <title>Brevibacillus composti FJAT-54423, complete genome.</title>
        <authorList>
            <person name="Tang R."/>
        </authorList>
    </citation>
    <scope>NUCLEOTIDE SEQUENCE</scope>
    <source>
        <strain evidence="8">FJAT-54424</strain>
    </source>
</reference>
<dbReference type="SUPFAM" id="SSF46689">
    <property type="entry name" value="Homeodomain-like"/>
    <property type="match status" value="2"/>
</dbReference>
<dbReference type="PROSITE" id="PS50977">
    <property type="entry name" value="HTH_TETR_2"/>
    <property type="match status" value="1"/>
</dbReference>
<keyword evidence="10" id="KW-1185">Reference proteome</keyword>